<comment type="subcellular location">
    <subcellularLocation>
        <location evidence="1">Cell membrane</location>
        <topology evidence="1">Multi-pass membrane protein</topology>
    </subcellularLocation>
</comment>
<reference evidence="10" key="1">
    <citation type="submission" date="2021-05" db="EMBL/GenBank/DDBJ databases">
        <title>Complete genome sequence of the cellulolytic planctomycete Telmatocola sphagniphila SP2T and characterization of the first cellulase from planctomycetes.</title>
        <authorList>
            <person name="Rakitin A.L."/>
            <person name="Beletsky A.V."/>
            <person name="Naumoff D.G."/>
            <person name="Kulichevskaya I.S."/>
            <person name="Mardanov A.V."/>
            <person name="Ravin N.V."/>
            <person name="Dedysh S.N."/>
        </authorList>
    </citation>
    <scope>NUCLEOTIDE SEQUENCE</scope>
    <source>
        <strain evidence="10">SP2T</strain>
    </source>
</reference>
<evidence type="ECO:0000313" key="10">
    <source>
        <dbReference type="EMBL" id="QVL31968.1"/>
    </source>
</evidence>
<dbReference type="KEGG" id="tsph:KIH39_24550"/>
<keyword evidence="2" id="KW-1003">Cell membrane</keyword>
<dbReference type="InterPro" id="IPR003838">
    <property type="entry name" value="ABC3_permease_C"/>
</dbReference>
<feature type="domain" description="ABC3 transporter permease C-terminal" evidence="8">
    <location>
        <begin position="322"/>
        <end position="435"/>
    </location>
</feature>
<evidence type="ECO:0000256" key="1">
    <source>
        <dbReference type="ARBA" id="ARBA00004651"/>
    </source>
</evidence>
<evidence type="ECO:0000256" key="3">
    <source>
        <dbReference type="ARBA" id="ARBA00022692"/>
    </source>
</evidence>
<dbReference type="AlphaFoldDB" id="A0A8E6B7H1"/>
<evidence type="ECO:0000259" key="9">
    <source>
        <dbReference type="Pfam" id="PF12704"/>
    </source>
</evidence>
<dbReference type="Proteomes" id="UP000676194">
    <property type="component" value="Chromosome"/>
</dbReference>
<evidence type="ECO:0000256" key="2">
    <source>
        <dbReference type="ARBA" id="ARBA00022475"/>
    </source>
</evidence>
<evidence type="ECO:0000313" key="11">
    <source>
        <dbReference type="Proteomes" id="UP000676194"/>
    </source>
</evidence>
<keyword evidence="5 7" id="KW-0472">Membrane</keyword>
<dbReference type="InterPro" id="IPR025857">
    <property type="entry name" value="MacB_PCD"/>
</dbReference>
<feature type="domain" description="MacB-like periplasmic core" evidence="9">
    <location>
        <begin position="40"/>
        <end position="285"/>
    </location>
</feature>
<feature type="transmembrane region" description="Helical" evidence="7">
    <location>
        <begin position="363"/>
        <end position="389"/>
    </location>
</feature>
<evidence type="ECO:0000256" key="5">
    <source>
        <dbReference type="ARBA" id="ARBA00023136"/>
    </source>
</evidence>
<keyword evidence="3 7" id="KW-0812">Transmembrane</keyword>
<keyword evidence="4 7" id="KW-1133">Transmembrane helix</keyword>
<evidence type="ECO:0000256" key="7">
    <source>
        <dbReference type="SAM" id="Phobius"/>
    </source>
</evidence>
<dbReference type="RefSeq" id="WP_213496482.1">
    <property type="nucleotide sequence ID" value="NZ_CP074694.1"/>
</dbReference>
<evidence type="ECO:0000256" key="4">
    <source>
        <dbReference type="ARBA" id="ARBA00022989"/>
    </source>
</evidence>
<feature type="transmembrane region" description="Helical" evidence="7">
    <location>
        <begin position="42"/>
        <end position="61"/>
    </location>
</feature>
<dbReference type="PANTHER" id="PTHR30572:SF4">
    <property type="entry name" value="ABC TRANSPORTER PERMEASE YTRF"/>
    <property type="match status" value="1"/>
</dbReference>
<dbReference type="Pfam" id="PF02687">
    <property type="entry name" value="FtsX"/>
    <property type="match status" value="1"/>
</dbReference>
<protein>
    <submittedName>
        <fullName evidence="10">ABC transporter permease</fullName>
    </submittedName>
</protein>
<accession>A0A8E6B7H1</accession>
<dbReference type="PANTHER" id="PTHR30572">
    <property type="entry name" value="MEMBRANE COMPONENT OF TRANSPORTER-RELATED"/>
    <property type="match status" value="1"/>
</dbReference>
<dbReference type="GO" id="GO:0022857">
    <property type="term" value="F:transmembrane transporter activity"/>
    <property type="evidence" value="ECO:0007669"/>
    <property type="project" value="TreeGrafter"/>
</dbReference>
<name>A0A8E6B7H1_9BACT</name>
<comment type="similarity">
    <text evidence="6">Belongs to the ABC-4 integral membrane protein family.</text>
</comment>
<dbReference type="Pfam" id="PF12704">
    <property type="entry name" value="MacB_PCD"/>
    <property type="match status" value="1"/>
</dbReference>
<gene>
    <name evidence="10" type="ORF">KIH39_24550</name>
</gene>
<dbReference type="InterPro" id="IPR050250">
    <property type="entry name" value="Macrolide_Exporter_MacB"/>
</dbReference>
<feature type="transmembrane region" description="Helical" evidence="7">
    <location>
        <begin position="315"/>
        <end position="342"/>
    </location>
</feature>
<dbReference type="GO" id="GO:0005886">
    <property type="term" value="C:plasma membrane"/>
    <property type="evidence" value="ECO:0007669"/>
    <property type="project" value="UniProtKB-SubCell"/>
</dbReference>
<evidence type="ECO:0000259" key="8">
    <source>
        <dbReference type="Pfam" id="PF02687"/>
    </source>
</evidence>
<evidence type="ECO:0000256" key="6">
    <source>
        <dbReference type="ARBA" id="ARBA00038076"/>
    </source>
</evidence>
<sequence length="442" mass="47903">MKVLAFGANVGILEYMISLYRLKHTVKLGLRSLAAHQLRSFLTILGIVLGVGSVIVMLAVGEAARYEALKQLEDLGANTIILRSVKPQDEADKKTNTDISAYGLTFPDLARIQSTIPSITSANPMREFRKTVRHLEKNLEARIVSITSDFLKQNNIKLSQGRNINEVDERTFANVAIIGSATAEKLFPTSDPIGRTISIDDLEGAKSFVIIGVTEPKILATGGQTGNSADFSRVVFIPFSSDRARFGRELISIKAGIQIEIMDMSQITVTVDSTDRVKATARVLESLIEAYHPNKDVQIAVPLDLLEKAEKTQQLFTLVLGAIAMISLVVGGIGIMNIMLATVTERTREVGVRRSLGAKRKDIALQFLVETLVLTCTGGLLGVGIGIGLTEIITEVFGLPTIIQLWSPLVAFGTSVLVGLVSGSYPARKAARLDPIEALRHE</sequence>
<organism evidence="10 11">
    <name type="scientific">Telmatocola sphagniphila</name>
    <dbReference type="NCBI Taxonomy" id="1123043"/>
    <lineage>
        <taxon>Bacteria</taxon>
        <taxon>Pseudomonadati</taxon>
        <taxon>Planctomycetota</taxon>
        <taxon>Planctomycetia</taxon>
        <taxon>Gemmatales</taxon>
        <taxon>Gemmataceae</taxon>
    </lineage>
</organism>
<dbReference type="EMBL" id="CP074694">
    <property type="protein sequence ID" value="QVL31968.1"/>
    <property type="molecule type" value="Genomic_DNA"/>
</dbReference>
<keyword evidence="11" id="KW-1185">Reference proteome</keyword>
<feature type="transmembrane region" description="Helical" evidence="7">
    <location>
        <begin position="401"/>
        <end position="422"/>
    </location>
</feature>
<proteinExistence type="inferred from homology"/>